<feature type="transmembrane region" description="Helical" evidence="3">
    <location>
        <begin position="487"/>
        <end position="513"/>
    </location>
</feature>
<dbReference type="PANTHER" id="PTHR37813">
    <property type="entry name" value="FELS-2 PROPHAGE PROTEIN"/>
    <property type="match status" value="1"/>
</dbReference>
<keyword evidence="3" id="KW-0812">Transmembrane</keyword>
<dbReference type="GeneID" id="55009798"/>
<sequence length="941" mass="98069">MALTIGELVGFIRFDPSGVDDGANQAENRMRQLGNDMGNTANQAGQSAGQQLGDGIVRGADGRLRNAQGQFVATGRQIGDSVGDGVADGASAGGEEAAGGLSTALEGVKGMLIGGAIGAALMEGLGQALEQGNITSRLGAQLGATPAEAEKYGKIAGSMYSHGLTEDFQQAADAIRATMSSGLAPPGATNSQIQSIATKVNDLANTFELDLGQSANAVGQIMKTGLAPNAQTALDVITRGLQVMGPRADDIADTFNEYSTLFRQMGLSAADATGIMAQGLKAGARDTDVVADSLKEFVLIAQGGGKEVEGAFQKIGLNGKEMQKVFSEGGPKSKEALDKVFDALRKVKDPADRSGLALTLFGTKAEDMQKALFAIDPSKAEASLGKVGGAAKRMGDALHSGPSHQIEVFKRTAMQGIVNVMGSYVIPALMKVPGYVKAVGSAFSSVVSHIAANKEVYIAIASVITAILLPSLITMATTAVTSAATTVTAWATQAAAAVTTGATYVGVNALILAGWIRQGAAAAAAAARVVAAWVLMGVQSMIRAAQMAAAWLIAMGPIGWIIAAVVALVALIIANWDKVKAWTLAIWDWVWNKIKGIAQFLLDLFMNWSLIGLIITHWDTIKSATKAAWDWVMNAIKTVWEWIKTAVVTYFNFYLTIIRTVWNTIKSVSQSVWNGIKSVITTVWNAIKSGITTAINAVKSVINTVWNGIKSLTSTVWNSIKSTITNLINGAKSAVSSAINSIKGFFSSGFNAVKSTVSNALSNVVSTIKGLAGKVKSAVSGAASWLVNAGKSIIEGLINGIKSMAGKVGDAVKGVLKGARDLLPFSPAKKGPFSGKGWTLYSGRSISEALARGILQRKQKIADATKRAVLAAKRAQIATAAQSTKFQTGQQSYSGKSDQEGAAVQNGYGGRMLSIQNYYESDSGSATKTALELEWLAKVRG</sequence>
<dbReference type="Gene3D" id="1.20.120.20">
    <property type="entry name" value="Apolipoprotein"/>
    <property type="match status" value="1"/>
</dbReference>
<evidence type="ECO:0000313" key="6">
    <source>
        <dbReference type="Proteomes" id="UP000287372"/>
    </source>
</evidence>
<proteinExistence type="predicted"/>
<dbReference type="RefSeq" id="YP_009818457.1">
    <property type="nucleotide sequence ID" value="NC_048139.1"/>
</dbReference>
<evidence type="ECO:0000313" key="5">
    <source>
        <dbReference type="EMBL" id="AZS06661.1"/>
    </source>
</evidence>
<dbReference type="InterPro" id="IPR010090">
    <property type="entry name" value="Phage_tape_meas"/>
</dbReference>
<feature type="transmembrane region" description="Helical" evidence="3">
    <location>
        <begin position="550"/>
        <end position="576"/>
    </location>
</feature>
<evidence type="ECO:0000256" key="1">
    <source>
        <dbReference type="ARBA" id="ARBA00022465"/>
    </source>
</evidence>
<dbReference type="KEGG" id="vg:55009798"/>
<organism evidence="5 6">
    <name type="scientific">Streptomyces phage Hiyaa</name>
    <dbReference type="NCBI Taxonomy" id="2499072"/>
    <lineage>
        <taxon>Viruses</taxon>
        <taxon>Duplodnaviria</taxon>
        <taxon>Heunggongvirae</taxon>
        <taxon>Uroviricota</taxon>
        <taxon>Caudoviricetes</taxon>
        <taxon>Hiyaavirus</taxon>
        <taxon>Hiyaavirus hiyaa</taxon>
    </lineage>
</organism>
<keyword evidence="1" id="KW-1245">Viral tail assembly</keyword>
<feature type="domain" description="Phage tail tape measure protein" evidence="4">
    <location>
        <begin position="168"/>
        <end position="362"/>
    </location>
</feature>
<accession>A0A3S9U8L2</accession>
<dbReference type="EMBL" id="MK279841">
    <property type="protein sequence ID" value="AZS06661.1"/>
    <property type="molecule type" value="Genomic_DNA"/>
</dbReference>
<dbReference type="Proteomes" id="UP000287372">
    <property type="component" value="Segment"/>
</dbReference>
<feature type="transmembrane region" description="Helical" evidence="3">
    <location>
        <begin position="456"/>
        <end position="480"/>
    </location>
</feature>
<keyword evidence="3" id="KW-0472">Membrane</keyword>
<keyword evidence="2" id="KW-1188">Viral release from host cell</keyword>
<reference evidence="5 6" key="1">
    <citation type="submission" date="2018-12" db="EMBL/GenBank/DDBJ databases">
        <authorList>
            <person name="Lieu J.K."/>
            <person name="Tian C.Z."/>
            <person name="Hsaio W.J."/>
            <person name="Shaffer C.D."/>
            <person name="Weston-Hafer K.A."/>
            <person name="Russell D.A."/>
            <person name="Pope W.H."/>
            <person name="Jacobs-Sera D."/>
            <person name="Hendrix R.W."/>
            <person name="Hatfull G.F."/>
        </authorList>
    </citation>
    <scope>NUCLEOTIDE SEQUENCE [LARGE SCALE GENOMIC DNA]</scope>
</reference>
<dbReference type="PANTHER" id="PTHR37813:SF1">
    <property type="entry name" value="FELS-2 PROPHAGE PROTEIN"/>
    <property type="match status" value="1"/>
</dbReference>
<evidence type="ECO:0000256" key="2">
    <source>
        <dbReference type="ARBA" id="ARBA00022612"/>
    </source>
</evidence>
<protein>
    <submittedName>
        <fullName evidence="5">Tape measure protein</fullName>
    </submittedName>
</protein>
<evidence type="ECO:0000256" key="3">
    <source>
        <dbReference type="SAM" id="Phobius"/>
    </source>
</evidence>
<gene>
    <name evidence="5" type="primary">21</name>
    <name evidence="5" type="ORF">SEA_HIYAA_21</name>
</gene>
<feature type="transmembrane region" description="Helical" evidence="3">
    <location>
        <begin position="596"/>
        <end position="616"/>
    </location>
</feature>
<keyword evidence="3" id="KW-1133">Transmembrane helix</keyword>
<dbReference type="Pfam" id="PF10145">
    <property type="entry name" value="PhageMin_Tail"/>
    <property type="match status" value="1"/>
</dbReference>
<evidence type="ECO:0000259" key="4">
    <source>
        <dbReference type="Pfam" id="PF10145"/>
    </source>
</evidence>
<name>A0A3S9U8L2_9CAUD</name>
<dbReference type="GO" id="GO:0098003">
    <property type="term" value="P:viral tail assembly"/>
    <property type="evidence" value="ECO:0007669"/>
    <property type="project" value="UniProtKB-KW"/>
</dbReference>
<keyword evidence="6" id="KW-1185">Reference proteome</keyword>